<evidence type="ECO:0000256" key="5">
    <source>
        <dbReference type="ARBA" id="ARBA00022475"/>
    </source>
</evidence>
<evidence type="ECO:0000256" key="2">
    <source>
        <dbReference type="ARBA" id="ARBA00007069"/>
    </source>
</evidence>
<sequence length="282" mass="29917">MRNRSHKWRRRVNLVVQILSSTAALAGVAALGWILIEVAVRGAAALNFAFFTQLPTPPGMPGGGLASAIVGTLLMTVLASLSGIMIGVFTGVYLSEFGRSTLFASSVRMGTNVLMGTPSIIIGVFIYALLVAPMGHFSGYAGAAALAIIIVPVVARTTEDMLGLVPNELREAALAIGAPRWKMTMGIVFRSAKAGLLTGVLLAIARISGETAPLLFTALNSPYWPKSLTEPTANLTVTVFNYAMSPYADWQRMAWGASFIITGSVLLLTVAARGFLLMKRER</sequence>
<evidence type="ECO:0000256" key="1">
    <source>
        <dbReference type="ARBA" id="ARBA00004651"/>
    </source>
</evidence>
<dbReference type="PANTHER" id="PTHR42922">
    <property type="entry name" value="PHOSPHATE TRANSPORT SYSTEM PERMEASE PROTEIN PSTA"/>
    <property type="match status" value="1"/>
</dbReference>
<keyword evidence="5 10" id="KW-1003">Cell membrane</keyword>
<dbReference type="Gene3D" id="1.10.3720.10">
    <property type="entry name" value="MetI-like"/>
    <property type="match status" value="1"/>
</dbReference>
<dbReference type="Proteomes" id="UP000265882">
    <property type="component" value="Unassembled WGS sequence"/>
</dbReference>
<dbReference type="InterPro" id="IPR000515">
    <property type="entry name" value="MetI-like"/>
</dbReference>
<dbReference type="InterPro" id="IPR051408">
    <property type="entry name" value="Phosphate_transprt_permease"/>
</dbReference>
<dbReference type="CDD" id="cd06261">
    <property type="entry name" value="TM_PBP2"/>
    <property type="match status" value="1"/>
</dbReference>
<protein>
    <recommendedName>
        <fullName evidence="3 10">Phosphate transport system permease protein PstA</fullName>
    </recommendedName>
</protein>
<proteinExistence type="inferred from homology"/>
<dbReference type="SUPFAM" id="SSF161098">
    <property type="entry name" value="MetI-like"/>
    <property type="match status" value="1"/>
</dbReference>
<feature type="transmembrane region" description="Helical" evidence="10">
    <location>
        <begin position="12"/>
        <end position="36"/>
    </location>
</feature>
<feature type="transmembrane region" description="Helical" evidence="10">
    <location>
        <begin position="187"/>
        <end position="207"/>
    </location>
</feature>
<dbReference type="PANTHER" id="PTHR42922:SF1">
    <property type="entry name" value="PHOSPHATE TRANSPORT SYSTEM PERMEASE PROTEIN PSTA"/>
    <property type="match status" value="1"/>
</dbReference>
<evidence type="ECO:0000256" key="4">
    <source>
        <dbReference type="ARBA" id="ARBA00022448"/>
    </source>
</evidence>
<evidence type="ECO:0000313" key="13">
    <source>
        <dbReference type="Proteomes" id="UP000265882"/>
    </source>
</evidence>
<evidence type="ECO:0000256" key="7">
    <source>
        <dbReference type="ARBA" id="ARBA00022692"/>
    </source>
</evidence>
<evidence type="ECO:0000259" key="11">
    <source>
        <dbReference type="PROSITE" id="PS50928"/>
    </source>
</evidence>
<dbReference type="GO" id="GO:0005886">
    <property type="term" value="C:plasma membrane"/>
    <property type="evidence" value="ECO:0007669"/>
    <property type="project" value="UniProtKB-SubCell"/>
</dbReference>
<evidence type="ECO:0000256" key="10">
    <source>
        <dbReference type="RuleBase" id="RU363043"/>
    </source>
</evidence>
<keyword evidence="6" id="KW-0592">Phosphate transport</keyword>
<dbReference type="PROSITE" id="PS50928">
    <property type="entry name" value="ABC_TM1"/>
    <property type="match status" value="1"/>
</dbReference>
<feature type="domain" description="ABC transmembrane type-1" evidence="11">
    <location>
        <begin position="69"/>
        <end position="272"/>
    </location>
</feature>
<dbReference type="EMBL" id="QZKU01000099">
    <property type="protein sequence ID" value="RJP18585.1"/>
    <property type="molecule type" value="Genomic_DNA"/>
</dbReference>
<evidence type="ECO:0000256" key="3">
    <source>
        <dbReference type="ARBA" id="ARBA00016864"/>
    </source>
</evidence>
<evidence type="ECO:0000313" key="12">
    <source>
        <dbReference type="EMBL" id="RJP18585.1"/>
    </source>
</evidence>
<feature type="transmembrane region" description="Helical" evidence="10">
    <location>
        <begin position="113"/>
        <end position="131"/>
    </location>
</feature>
<dbReference type="InterPro" id="IPR005672">
    <property type="entry name" value="Phosphate_PstA"/>
</dbReference>
<organism evidence="12 13">
    <name type="scientific">Abyssobacteria bacterium (strain SURF_5)</name>
    <dbReference type="NCBI Taxonomy" id="2093360"/>
    <lineage>
        <taxon>Bacteria</taxon>
        <taxon>Pseudomonadati</taxon>
        <taxon>Candidatus Hydrogenedentota</taxon>
        <taxon>Candidatus Abyssobacteria</taxon>
    </lineage>
</organism>
<gene>
    <name evidence="12" type="primary">pstA</name>
    <name evidence="12" type="ORF">C4520_14210</name>
</gene>
<dbReference type="NCBIfam" id="TIGR00974">
    <property type="entry name" value="3a0107s02c"/>
    <property type="match status" value="1"/>
</dbReference>
<keyword evidence="8 10" id="KW-1133">Transmembrane helix</keyword>
<evidence type="ECO:0000256" key="9">
    <source>
        <dbReference type="ARBA" id="ARBA00023136"/>
    </source>
</evidence>
<comment type="caution">
    <text evidence="12">The sequence shown here is derived from an EMBL/GenBank/DDBJ whole genome shotgun (WGS) entry which is preliminary data.</text>
</comment>
<dbReference type="GO" id="GO:0035435">
    <property type="term" value="P:phosphate ion transmembrane transport"/>
    <property type="evidence" value="ECO:0007669"/>
    <property type="project" value="InterPro"/>
</dbReference>
<dbReference type="GO" id="GO:0005315">
    <property type="term" value="F:phosphate transmembrane transporter activity"/>
    <property type="evidence" value="ECO:0007669"/>
    <property type="project" value="InterPro"/>
</dbReference>
<dbReference type="AlphaFoldDB" id="A0A3A4NJ32"/>
<evidence type="ECO:0000256" key="6">
    <source>
        <dbReference type="ARBA" id="ARBA00022592"/>
    </source>
</evidence>
<feature type="transmembrane region" description="Helical" evidence="10">
    <location>
        <begin position="253"/>
        <end position="276"/>
    </location>
</feature>
<dbReference type="InterPro" id="IPR035906">
    <property type="entry name" value="MetI-like_sf"/>
</dbReference>
<feature type="transmembrane region" description="Helical" evidence="10">
    <location>
        <begin position="65"/>
        <end position="92"/>
    </location>
</feature>
<keyword evidence="7 10" id="KW-0812">Transmembrane</keyword>
<accession>A0A3A4NJ32</accession>
<reference evidence="12 13" key="1">
    <citation type="journal article" date="2017" name="ISME J.">
        <title>Energy and carbon metabolisms in a deep terrestrial subsurface fluid microbial community.</title>
        <authorList>
            <person name="Momper L."/>
            <person name="Jungbluth S.P."/>
            <person name="Lee M.D."/>
            <person name="Amend J.P."/>
        </authorList>
    </citation>
    <scope>NUCLEOTIDE SEQUENCE [LARGE SCALE GENOMIC DNA]</scope>
    <source>
        <strain evidence="12">SURF_5</strain>
    </source>
</reference>
<comment type="similarity">
    <text evidence="2 10">Belongs to the binding-protein-dependent transport system permease family. CysTW subfamily.</text>
</comment>
<dbReference type="Pfam" id="PF00528">
    <property type="entry name" value="BPD_transp_1"/>
    <property type="match status" value="1"/>
</dbReference>
<evidence type="ECO:0000256" key="8">
    <source>
        <dbReference type="ARBA" id="ARBA00022989"/>
    </source>
</evidence>
<keyword evidence="9 10" id="KW-0472">Membrane</keyword>
<feature type="transmembrane region" description="Helical" evidence="10">
    <location>
        <begin position="137"/>
        <end position="155"/>
    </location>
</feature>
<keyword evidence="4" id="KW-0813">Transport</keyword>
<comment type="subcellular location">
    <subcellularLocation>
        <location evidence="1 10">Cell membrane</location>
        <topology evidence="1 10">Multi-pass membrane protein</topology>
    </subcellularLocation>
</comment>
<name>A0A3A4NJ32_ABYX5</name>